<accession>A0A3S5FCV8</accession>
<protein>
    <submittedName>
        <fullName evidence="1">Uncharacterized protein</fullName>
    </submittedName>
</protein>
<keyword evidence="2" id="KW-1185">Reference proteome</keyword>
<comment type="caution">
    <text evidence="1">The sequence shown here is derived from an EMBL/GenBank/DDBJ whole genome shotgun (WGS) entry which is preliminary data.</text>
</comment>
<gene>
    <name evidence="1" type="ORF">PXEA_LOCUS8435</name>
</gene>
<name>A0A3S5FCV8_9PLAT</name>
<evidence type="ECO:0000313" key="2">
    <source>
        <dbReference type="Proteomes" id="UP000784294"/>
    </source>
</evidence>
<evidence type="ECO:0000313" key="1">
    <source>
        <dbReference type="EMBL" id="VEL14995.1"/>
    </source>
</evidence>
<dbReference type="AlphaFoldDB" id="A0A3S5FCV8"/>
<proteinExistence type="predicted"/>
<sequence>MSKYKSPEPLNLLMDPGSRVRNDSGLDLSAAGRALVTLASLIGHLLGAPMTDDSQTSDSRLTQVHLEPLSAGATNSSFSSLPLEVSRANDHDMTSAQSILLQAGQKRKHSEIATEKTRQRSTLQASILFETAVRLSVVFAHLLQPELSCTPGLLSHQAAMSSFDVVPRSESLDHSANMPQMAGYSSSAGWAGGLASNRGNGTVAVGLNATTTGAVGSGGGGAIGLISGNWAGGSAVVAGPGLAGPGASPFAEPGDRGGGTGGFEVVTGPTVRFTATIASALIRIRAYVYGLSLDMANFIQIMLVVHIHALFEISSAAKAYVRDLCHCLDALRCSTYHGLGLVIGIYYYYAQ</sequence>
<dbReference type="EMBL" id="CAAALY010023057">
    <property type="protein sequence ID" value="VEL14995.1"/>
    <property type="molecule type" value="Genomic_DNA"/>
</dbReference>
<dbReference type="Proteomes" id="UP000784294">
    <property type="component" value="Unassembled WGS sequence"/>
</dbReference>
<organism evidence="1 2">
    <name type="scientific">Protopolystoma xenopodis</name>
    <dbReference type="NCBI Taxonomy" id="117903"/>
    <lineage>
        <taxon>Eukaryota</taxon>
        <taxon>Metazoa</taxon>
        <taxon>Spiralia</taxon>
        <taxon>Lophotrochozoa</taxon>
        <taxon>Platyhelminthes</taxon>
        <taxon>Monogenea</taxon>
        <taxon>Polyopisthocotylea</taxon>
        <taxon>Polystomatidea</taxon>
        <taxon>Polystomatidae</taxon>
        <taxon>Protopolystoma</taxon>
    </lineage>
</organism>
<reference evidence="1" key="1">
    <citation type="submission" date="2018-11" db="EMBL/GenBank/DDBJ databases">
        <authorList>
            <consortium name="Pathogen Informatics"/>
        </authorList>
    </citation>
    <scope>NUCLEOTIDE SEQUENCE</scope>
</reference>